<proteinExistence type="predicted"/>
<reference evidence="5 6" key="1">
    <citation type="submission" date="2015-04" db="EMBL/GenBank/DDBJ databases">
        <title>The draft genome sequence of Fusarium langsethiae, a T-2/HT-2 mycotoxin producer.</title>
        <authorList>
            <person name="Lysoe E."/>
            <person name="Divon H.H."/>
            <person name="Terzi V."/>
            <person name="Orru L."/>
            <person name="Lamontanara A."/>
            <person name="Kolseth A.-K."/>
            <person name="Frandsen R.J."/>
            <person name="Nielsen K."/>
            <person name="Thrane U."/>
        </authorList>
    </citation>
    <scope>NUCLEOTIDE SEQUENCE [LARGE SCALE GENOMIC DNA]</scope>
    <source>
        <strain evidence="5 6">Fl201059</strain>
    </source>
</reference>
<dbReference type="SMART" id="SM00066">
    <property type="entry name" value="GAL4"/>
    <property type="match status" value="1"/>
</dbReference>
<keyword evidence="2" id="KW-0539">Nucleus</keyword>
<dbReference type="EMBL" id="JXCE01000304">
    <property type="protein sequence ID" value="KPA38202.1"/>
    <property type="molecule type" value="Genomic_DNA"/>
</dbReference>
<evidence type="ECO:0000256" key="1">
    <source>
        <dbReference type="ARBA" id="ARBA00004123"/>
    </source>
</evidence>
<gene>
    <name evidence="5" type="ORF">FLAG1_08970</name>
</gene>
<evidence type="ECO:0000313" key="6">
    <source>
        <dbReference type="Proteomes" id="UP000037904"/>
    </source>
</evidence>
<dbReference type="PANTHER" id="PTHR37534:SF51">
    <property type="entry name" value="ACRIFLAVINE SENSITIVITY CONTROL PROTEIN ACR-2"/>
    <property type="match status" value="1"/>
</dbReference>
<evidence type="ECO:0000256" key="2">
    <source>
        <dbReference type="ARBA" id="ARBA00023242"/>
    </source>
</evidence>
<accession>A0A0M9ERK5</accession>
<organism evidence="5 6">
    <name type="scientific">Fusarium langsethiae</name>
    <dbReference type="NCBI Taxonomy" id="179993"/>
    <lineage>
        <taxon>Eukaryota</taxon>
        <taxon>Fungi</taxon>
        <taxon>Dikarya</taxon>
        <taxon>Ascomycota</taxon>
        <taxon>Pezizomycotina</taxon>
        <taxon>Sordariomycetes</taxon>
        <taxon>Hypocreomycetidae</taxon>
        <taxon>Hypocreales</taxon>
        <taxon>Nectriaceae</taxon>
        <taxon>Fusarium</taxon>
    </lineage>
</organism>
<dbReference type="PROSITE" id="PS00463">
    <property type="entry name" value="ZN2_CY6_FUNGAL_1"/>
    <property type="match status" value="1"/>
</dbReference>
<dbReference type="CDD" id="cd00067">
    <property type="entry name" value="GAL4"/>
    <property type="match status" value="1"/>
</dbReference>
<comment type="caution">
    <text evidence="5">The sequence shown here is derived from an EMBL/GenBank/DDBJ whole genome shotgun (WGS) entry which is preliminary data.</text>
</comment>
<feature type="domain" description="Zn(2)-C6 fungal-type" evidence="4">
    <location>
        <begin position="22"/>
        <end position="50"/>
    </location>
</feature>
<dbReference type="GO" id="GO:0045944">
    <property type="term" value="P:positive regulation of transcription by RNA polymerase II"/>
    <property type="evidence" value="ECO:0007669"/>
    <property type="project" value="TreeGrafter"/>
</dbReference>
<dbReference type="GO" id="GO:0005634">
    <property type="term" value="C:nucleus"/>
    <property type="evidence" value="ECO:0007669"/>
    <property type="project" value="UniProtKB-SubCell"/>
</dbReference>
<dbReference type="Gene3D" id="4.10.240.10">
    <property type="entry name" value="Zn(2)-C6 fungal-type DNA-binding domain"/>
    <property type="match status" value="1"/>
</dbReference>
<evidence type="ECO:0000313" key="5">
    <source>
        <dbReference type="EMBL" id="KPA38202.1"/>
    </source>
</evidence>
<dbReference type="Pfam" id="PF00172">
    <property type="entry name" value="Zn_clus"/>
    <property type="match status" value="1"/>
</dbReference>
<evidence type="ECO:0000256" key="3">
    <source>
        <dbReference type="SAM" id="MobiDB-lite"/>
    </source>
</evidence>
<dbReference type="InterPro" id="IPR001138">
    <property type="entry name" value="Zn2Cys6_DnaBD"/>
</dbReference>
<dbReference type="Pfam" id="PF11951">
    <property type="entry name" value="Fungal_trans_2"/>
    <property type="match status" value="1"/>
</dbReference>
<dbReference type="GO" id="GO:0000976">
    <property type="term" value="F:transcription cis-regulatory region binding"/>
    <property type="evidence" value="ECO:0007669"/>
    <property type="project" value="TreeGrafter"/>
</dbReference>
<dbReference type="PANTHER" id="PTHR37534">
    <property type="entry name" value="TRANSCRIPTIONAL ACTIVATOR PROTEIN UGA3"/>
    <property type="match status" value="1"/>
</dbReference>
<dbReference type="PROSITE" id="PS50048">
    <property type="entry name" value="ZN2_CY6_FUNGAL_2"/>
    <property type="match status" value="1"/>
</dbReference>
<feature type="region of interest" description="Disordered" evidence="3">
    <location>
        <begin position="127"/>
        <end position="149"/>
    </location>
</feature>
<dbReference type="Proteomes" id="UP000037904">
    <property type="component" value="Unassembled WGS sequence"/>
</dbReference>
<dbReference type="GO" id="GO:0000981">
    <property type="term" value="F:DNA-binding transcription factor activity, RNA polymerase II-specific"/>
    <property type="evidence" value="ECO:0007669"/>
    <property type="project" value="InterPro"/>
</dbReference>
<name>A0A0M9ERK5_FUSLA</name>
<dbReference type="InterPro" id="IPR036864">
    <property type="entry name" value="Zn2-C6_fun-type_DNA-bd_sf"/>
</dbReference>
<protein>
    <submittedName>
        <fullName evidence="5">Acriflavine sensitivity control protein acr-2</fullName>
    </submittedName>
</protein>
<evidence type="ECO:0000259" key="4">
    <source>
        <dbReference type="PROSITE" id="PS50048"/>
    </source>
</evidence>
<comment type="subcellular location">
    <subcellularLocation>
        <location evidence="1">Nucleus</location>
    </subcellularLocation>
</comment>
<keyword evidence="6" id="KW-1185">Reference proteome</keyword>
<dbReference type="OrthoDB" id="5380854at2759"/>
<dbReference type="AlphaFoldDB" id="A0A0M9ERK5"/>
<dbReference type="SUPFAM" id="SSF57701">
    <property type="entry name" value="Zn2/Cys6 DNA-binding domain"/>
    <property type="match status" value="1"/>
</dbReference>
<dbReference type="GO" id="GO:0008270">
    <property type="term" value="F:zinc ion binding"/>
    <property type="evidence" value="ECO:0007669"/>
    <property type="project" value="InterPro"/>
</dbReference>
<sequence length="552" mass="61476">MSSSPPDSETITASNAPVAKKACHSCRRARLRCDKSIPHCSKCASRGVECLGYGRLFLWTGSVATRGKLAGQSSSASVCRLPKQGEAQVTEVPHDMPDMQMGGSFDAQGVESGSWALAPSQDNQLVLQDKSQPWSPPSPSSPTSPSSPWTLCDPLFQDMTHSQRWYLNYYSTRVSMDLVGDEQTKSNRNPYLNLLQLTNEHAFLQQIIIAVSAAHMCNLSRPWLSPNSYTRKEAPKKLLMDALVAKQKGLQMMPEALRNIDTIGADVILATVLFLINSELIESGLQSWRPHLEGAKKLLNMTEPYASSDTTLRDYIVADCYVYCTLSLSFNPSTPGTQALSFAPDQVKATLSRTDNSFFCCPPEVLDILRETAQLLYSESQGNVSNQEALIEFTNLLDRAQRLDVLKWAKDRVPDSNEVALWSSCRTGSAHRLATCLYIIQSAPALRTRMPNQVCKSLIQDLYDTLLPLPDEDPNFKATGWPTFIYGTTARTPESRAWVMDRLKMVAAICPWGFLYSAIDTLQILWKNDTEGEGYMNWVKKLKDLNVDFLMV</sequence>
<dbReference type="InterPro" id="IPR021858">
    <property type="entry name" value="Fun_TF"/>
</dbReference>